<protein>
    <submittedName>
        <fullName evidence="8">Shisa family member 4</fullName>
    </submittedName>
</protein>
<dbReference type="Ensembl" id="ENSACCT00020013923.1">
    <property type="protein sequence ID" value="ENSACCP00020013322.1"/>
    <property type="gene ID" value="ENSACCG00020009162.1"/>
</dbReference>
<dbReference type="GeneTree" id="ENSGT00730000111186"/>
<dbReference type="Proteomes" id="UP000472275">
    <property type="component" value="Chromosome 24"/>
</dbReference>
<feature type="compositionally biased region" description="Pro residues" evidence="5">
    <location>
        <begin position="210"/>
        <end position="220"/>
    </location>
</feature>
<evidence type="ECO:0000313" key="8">
    <source>
        <dbReference type="Ensembl" id="ENSACCP00020013322.1"/>
    </source>
</evidence>
<evidence type="ECO:0000256" key="5">
    <source>
        <dbReference type="SAM" id="MobiDB-lite"/>
    </source>
</evidence>
<dbReference type="InParanoid" id="A0A663EM10"/>
<proteinExistence type="predicted"/>
<keyword evidence="2 6" id="KW-0812">Transmembrane</keyword>
<evidence type="ECO:0000256" key="1">
    <source>
        <dbReference type="ARBA" id="ARBA00004370"/>
    </source>
</evidence>
<dbReference type="GO" id="GO:0016020">
    <property type="term" value="C:membrane"/>
    <property type="evidence" value="ECO:0007669"/>
    <property type="project" value="UniProtKB-SubCell"/>
</dbReference>
<reference evidence="8" key="1">
    <citation type="submission" date="2025-08" db="UniProtKB">
        <authorList>
            <consortium name="Ensembl"/>
        </authorList>
    </citation>
    <scope>IDENTIFICATION</scope>
</reference>
<evidence type="ECO:0000259" key="7">
    <source>
        <dbReference type="Pfam" id="PF13908"/>
    </source>
</evidence>
<comment type="subcellular location">
    <subcellularLocation>
        <location evidence="1">Membrane</location>
    </subcellularLocation>
</comment>
<evidence type="ECO:0000256" key="4">
    <source>
        <dbReference type="ARBA" id="ARBA00023136"/>
    </source>
</evidence>
<dbReference type="CDD" id="cd12087">
    <property type="entry name" value="TM_EGFR-like"/>
    <property type="match status" value="1"/>
</dbReference>
<name>A0A663EM10_AQUCH</name>
<evidence type="ECO:0000256" key="2">
    <source>
        <dbReference type="ARBA" id="ARBA00022692"/>
    </source>
</evidence>
<keyword evidence="4 6" id="KW-0472">Membrane</keyword>
<accession>A0A663EM10</accession>
<dbReference type="PANTHER" id="PTHR31395:SF5">
    <property type="entry name" value="PROTEIN SHISA-4"/>
    <property type="match status" value="1"/>
</dbReference>
<feature type="compositionally biased region" description="Low complexity" evidence="5">
    <location>
        <begin position="221"/>
        <end position="230"/>
    </location>
</feature>
<dbReference type="AlphaFoldDB" id="A0A663EM10"/>
<dbReference type="InterPro" id="IPR053891">
    <property type="entry name" value="Shisa_N"/>
</dbReference>
<keyword evidence="3 6" id="KW-1133">Transmembrane helix</keyword>
<evidence type="ECO:0000256" key="6">
    <source>
        <dbReference type="SAM" id="Phobius"/>
    </source>
</evidence>
<dbReference type="Pfam" id="PF13908">
    <property type="entry name" value="Shisa_N"/>
    <property type="match status" value="1"/>
</dbReference>
<dbReference type="InterPro" id="IPR026910">
    <property type="entry name" value="Shisa"/>
</dbReference>
<organism evidence="8 9">
    <name type="scientific">Aquila chrysaetos chrysaetos</name>
    <dbReference type="NCBI Taxonomy" id="223781"/>
    <lineage>
        <taxon>Eukaryota</taxon>
        <taxon>Metazoa</taxon>
        <taxon>Chordata</taxon>
        <taxon>Craniata</taxon>
        <taxon>Vertebrata</taxon>
        <taxon>Euteleostomi</taxon>
        <taxon>Archelosauria</taxon>
        <taxon>Archosauria</taxon>
        <taxon>Dinosauria</taxon>
        <taxon>Saurischia</taxon>
        <taxon>Theropoda</taxon>
        <taxon>Coelurosauria</taxon>
        <taxon>Aves</taxon>
        <taxon>Neognathae</taxon>
        <taxon>Neoaves</taxon>
        <taxon>Telluraves</taxon>
        <taxon>Accipitrimorphae</taxon>
        <taxon>Accipitriformes</taxon>
        <taxon>Accipitridae</taxon>
        <taxon>Accipitrinae</taxon>
        <taxon>Aquila</taxon>
    </lineage>
</organism>
<evidence type="ECO:0000256" key="3">
    <source>
        <dbReference type="ARBA" id="ARBA00022989"/>
    </source>
</evidence>
<reference evidence="8" key="2">
    <citation type="submission" date="2025-09" db="UniProtKB">
        <authorList>
            <consortium name="Ensembl"/>
        </authorList>
    </citation>
    <scope>IDENTIFICATION</scope>
</reference>
<feature type="domain" description="Shisa N-terminal" evidence="7">
    <location>
        <begin position="28"/>
        <end position="78"/>
    </location>
</feature>
<feature type="transmembrane region" description="Helical" evidence="6">
    <location>
        <begin position="89"/>
        <end position="115"/>
    </location>
</feature>
<evidence type="ECO:0000313" key="9">
    <source>
        <dbReference type="Proteomes" id="UP000472275"/>
    </source>
</evidence>
<keyword evidence="9" id="KW-1185">Reference proteome</keyword>
<sequence>TDVAHWAPCPPHTAPHLPLLGCPETAGGEDCLWYVDRNGSWHPGFDCDFFTFCCGTCHQRYCCRDPLRLLTERQQRHCLAFSPKTIAGIASAVVLFIAIVTTIVCCFMCSCCYLYQRRQHLRTPLQGPRTPVAPPAPFPMDPKAGPVPPQPGFTPMAVYPPAGPAAQYPLYPSGPPVYNPTGEHWGGGTHTRHPPIPPGGTVALRGLTPCPAPPAAPPPYVAVQPSYPGA</sequence>
<feature type="region of interest" description="Disordered" evidence="5">
    <location>
        <begin position="185"/>
        <end position="230"/>
    </location>
</feature>
<dbReference type="PANTHER" id="PTHR31395">
    <property type="entry name" value="SHISA"/>
    <property type="match status" value="1"/>
</dbReference>